<dbReference type="OrthoDB" id="2737129at2759"/>
<feature type="non-terminal residue" evidence="2">
    <location>
        <position position="1"/>
    </location>
</feature>
<evidence type="ECO:0000256" key="1">
    <source>
        <dbReference type="SAM" id="MobiDB-lite"/>
    </source>
</evidence>
<dbReference type="EMBL" id="ML122304">
    <property type="protein sequence ID" value="RPD54542.1"/>
    <property type="molecule type" value="Genomic_DNA"/>
</dbReference>
<name>A0A5C2RSC3_9APHY</name>
<reference evidence="2" key="1">
    <citation type="journal article" date="2018" name="Genome Biol. Evol.">
        <title>Genomics and development of Lentinus tigrinus, a white-rot wood-decaying mushroom with dimorphic fruiting bodies.</title>
        <authorList>
            <person name="Wu B."/>
            <person name="Xu Z."/>
            <person name="Knudson A."/>
            <person name="Carlson A."/>
            <person name="Chen N."/>
            <person name="Kovaka S."/>
            <person name="LaButti K."/>
            <person name="Lipzen A."/>
            <person name="Pennachio C."/>
            <person name="Riley R."/>
            <person name="Schakwitz W."/>
            <person name="Umezawa K."/>
            <person name="Ohm R.A."/>
            <person name="Grigoriev I.V."/>
            <person name="Nagy L.G."/>
            <person name="Gibbons J."/>
            <person name="Hibbett D."/>
        </authorList>
    </citation>
    <scope>NUCLEOTIDE SEQUENCE [LARGE SCALE GENOMIC DNA]</scope>
    <source>
        <strain evidence="2">ALCF2SS1-6</strain>
    </source>
</reference>
<accession>A0A5C2RSC3</accession>
<feature type="compositionally biased region" description="Polar residues" evidence="1">
    <location>
        <begin position="150"/>
        <end position="160"/>
    </location>
</feature>
<evidence type="ECO:0000313" key="3">
    <source>
        <dbReference type="Proteomes" id="UP000313359"/>
    </source>
</evidence>
<evidence type="ECO:0000313" key="2">
    <source>
        <dbReference type="EMBL" id="RPD54542.1"/>
    </source>
</evidence>
<feature type="region of interest" description="Disordered" evidence="1">
    <location>
        <begin position="138"/>
        <end position="160"/>
    </location>
</feature>
<protein>
    <submittedName>
        <fullName evidence="2">Uncharacterized protein</fullName>
    </submittedName>
</protein>
<proteinExistence type="predicted"/>
<sequence length="160" mass="19027">VRDMLPARPLPCCLNPNWVDCDVKQLPMVWFGAPYDHEKVIPFAIENGFGDNHDPEDEIYDANWTWVNLVERFYEEFGIHLCLKEVWGYPEGLVLAFYANRDMRIISKRQRRLIENTYRAMGYEDEDMQWWLDRDEEVGPGRAQRCRPFWSNSPSDSSDF</sequence>
<gene>
    <name evidence="2" type="ORF">L227DRAFT_511446</name>
</gene>
<keyword evidence="3" id="KW-1185">Reference proteome</keyword>
<organism evidence="2 3">
    <name type="scientific">Lentinus tigrinus ALCF2SS1-6</name>
    <dbReference type="NCBI Taxonomy" id="1328759"/>
    <lineage>
        <taxon>Eukaryota</taxon>
        <taxon>Fungi</taxon>
        <taxon>Dikarya</taxon>
        <taxon>Basidiomycota</taxon>
        <taxon>Agaricomycotina</taxon>
        <taxon>Agaricomycetes</taxon>
        <taxon>Polyporales</taxon>
        <taxon>Polyporaceae</taxon>
        <taxon>Lentinus</taxon>
    </lineage>
</organism>
<dbReference type="AlphaFoldDB" id="A0A5C2RSC3"/>
<dbReference type="Proteomes" id="UP000313359">
    <property type="component" value="Unassembled WGS sequence"/>
</dbReference>